<name>A0A0F3KU23_9GAMM</name>
<feature type="compositionally biased region" description="Basic and acidic residues" evidence="1">
    <location>
        <begin position="1"/>
        <end position="10"/>
    </location>
</feature>
<dbReference type="Proteomes" id="UP000033651">
    <property type="component" value="Unassembled WGS sequence"/>
</dbReference>
<keyword evidence="3" id="KW-1185">Reference proteome</keyword>
<accession>A0A0F3KU23</accession>
<reference evidence="2 3" key="1">
    <citation type="submission" date="2015-03" db="EMBL/GenBank/DDBJ databases">
        <title>Draft genome sequence of Luteibacter yeojuensis strain SU11.</title>
        <authorList>
            <person name="Sulaiman J."/>
            <person name="Priya K."/>
            <person name="Chan K.-G."/>
        </authorList>
    </citation>
    <scope>NUCLEOTIDE SEQUENCE [LARGE SCALE GENOMIC DNA]</scope>
    <source>
        <strain evidence="2 3">SU11</strain>
    </source>
</reference>
<evidence type="ECO:0000313" key="3">
    <source>
        <dbReference type="Proteomes" id="UP000033651"/>
    </source>
</evidence>
<organism evidence="2 3">
    <name type="scientific">Luteibacter yeojuensis</name>
    <dbReference type="NCBI Taxonomy" id="345309"/>
    <lineage>
        <taxon>Bacteria</taxon>
        <taxon>Pseudomonadati</taxon>
        <taxon>Pseudomonadota</taxon>
        <taxon>Gammaproteobacteria</taxon>
        <taxon>Lysobacterales</taxon>
        <taxon>Rhodanobacteraceae</taxon>
        <taxon>Luteibacter</taxon>
    </lineage>
</organism>
<dbReference type="AlphaFoldDB" id="A0A0F3KU23"/>
<proteinExistence type="predicted"/>
<dbReference type="PATRIC" id="fig|345309.4.peg.1078"/>
<evidence type="ECO:0000256" key="1">
    <source>
        <dbReference type="SAM" id="MobiDB-lite"/>
    </source>
</evidence>
<protein>
    <submittedName>
        <fullName evidence="2">Uncharacterized protein</fullName>
    </submittedName>
</protein>
<dbReference type="EMBL" id="JZRB01000018">
    <property type="protein sequence ID" value="KJV34765.1"/>
    <property type="molecule type" value="Genomic_DNA"/>
</dbReference>
<feature type="region of interest" description="Disordered" evidence="1">
    <location>
        <begin position="1"/>
        <end position="20"/>
    </location>
</feature>
<gene>
    <name evidence="2" type="ORF">VI08_09250</name>
</gene>
<evidence type="ECO:0000313" key="2">
    <source>
        <dbReference type="EMBL" id="KJV34765.1"/>
    </source>
</evidence>
<comment type="caution">
    <text evidence="2">The sequence shown here is derived from an EMBL/GenBank/DDBJ whole genome shotgun (WGS) entry which is preliminary data.</text>
</comment>
<sequence length="123" mass="13319">MTKQQRDSQSDRWTCPDRLTVQPSGPVDCAGALPPNDSTLWGELSALVSALRKDDFSEASFRAFRMHRLARRVGCSRTADAGEELEIALMCCEACHAMPVQRALLGLISATALEGALARQGSI</sequence>
<dbReference type="RefSeq" id="WP_045829290.1">
    <property type="nucleotide sequence ID" value="NZ_JZRB01000018.1"/>
</dbReference>